<dbReference type="InterPro" id="IPR047130">
    <property type="entry name" value="7TM_GPCR_Srsx_nematod"/>
</dbReference>
<dbReference type="InterPro" id="IPR019424">
    <property type="entry name" value="7TM_GPCR_Srsx"/>
</dbReference>
<accession>A0ABD2J645</accession>
<keyword evidence="8" id="KW-1185">Reference proteome</keyword>
<evidence type="ECO:0000256" key="5">
    <source>
        <dbReference type="SAM" id="Phobius"/>
    </source>
</evidence>
<evidence type="ECO:0000256" key="3">
    <source>
        <dbReference type="ARBA" id="ARBA00022989"/>
    </source>
</evidence>
<evidence type="ECO:0000256" key="1">
    <source>
        <dbReference type="ARBA" id="ARBA00004370"/>
    </source>
</evidence>
<dbReference type="Proteomes" id="UP001620645">
    <property type="component" value="Unassembled WGS sequence"/>
</dbReference>
<feature type="transmembrane region" description="Helical" evidence="5">
    <location>
        <begin position="138"/>
        <end position="158"/>
    </location>
</feature>
<organism evidence="7 8">
    <name type="scientific">Heterodera schachtii</name>
    <name type="common">Sugarbeet cyst nematode worm</name>
    <name type="synonym">Tylenchus schachtii</name>
    <dbReference type="NCBI Taxonomy" id="97005"/>
    <lineage>
        <taxon>Eukaryota</taxon>
        <taxon>Metazoa</taxon>
        <taxon>Ecdysozoa</taxon>
        <taxon>Nematoda</taxon>
        <taxon>Chromadorea</taxon>
        <taxon>Rhabditida</taxon>
        <taxon>Tylenchina</taxon>
        <taxon>Tylenchomorpha</taxon>
        <taxon>Tylenchoidea</taxon>
        <taxon>Heteroderidae</taxon>
        <taxon>Heteroderinae</taxon>
        <taxon>Heterodera</taxon>
    </lineage>
</organism>
<keyword evidence="4 5" id="KW-0472">Membrane</keyword>
<feature type="transmembrane region" description="Helical" evidence="5">
    <location>
        <begin position="192"/>
        <end position="213"/>
    </location>
</feature>
<comment type="subcellular location">
    <subcellularLocation>
        <location evidence="1">Membrane</location>
    </subcellularLocation>
</comment>
<dbReference type="GO" id="GO:0016020">
    <property type="term" value="C:membrane"/>
    <property type="evidence" value="ECO:0007669"/>
    <property type="project" value="UniProtKB-SubCell"/>
</dbReference>
<dbReference type="InterPro" id="IPR000276">
    <property type="entry name" value="GPCR_Rhodpsn"/>
</dbReference>
<gene>
    <name evidence="7" type="ORF">niasHS_008918</name>
</gene>
<dbReference type="EMBL" id="JBICCN010000212">
    <property type="protein sequence ID" value="KAL3086145.1"/>
    <property type="molecule type" value="Genomic_DNA"/>
</dbReference>
<evidence type="ECO:0000256" key="4">
    <source>
        <dbReference type="ARBA" id="ARBA00023136"/>
    </source>
</evidence>
<proteinExistence type="predicted"/>
<dbReference type="PANTHER" id="PTHR23360:SF5">
    <property type="entry name" value="G-PROTEIN COUPLED RECEPTORS FAMILY 1 PROFILE DOMAIN-CONTAINING PROTEIN"/>
    <property type="match status" value="1"/>
</dbReference>
<reference evidence="7 8" key="1">
    <citation type="submission" date="2024-10" db="EMBL/GenBank/DDBJ databases">
        <authorList>
            <person name="Kim D."/>
        </authorList>
    </citation>
    <scope>NUCLEOTIDE SEQUENCE [LARGE SCALE GENOMIC DNA]</scope>
    <source>
        <strain evidence="7">Taebaek</strain>
    </source>
</reference>
<sequence>MILIKLANYFNQSVNASIKVPLLVTNGIISFCCLVGIVLNALLVYLTAKTPKLHSHCPLLLAFHSLTVIPVLLGISFKFFLLFSGVYLVPLLRCYHILLVGLICAGLCTAAQLVIGYDRLISILVPIWYKQMNGRKRSFCILITLCFVRTGYLNANYFSAVLLRPKMLVMCSYDDIVQPEISALIYREGLTIFVAEFVCYALIWLGILLRIILPHLNFDLLGIEFYLKFPTGLLFTIAFSSNAPFLYMFSTDHQEAFRSQFKRIFGKNESLIVAFA</sequence>
<evidence type="ECO:0000313" key="8">
    <source>
        <dbReference type="Proteomes" id="UP001620645"/>
    </source>
</evidence>
<evidence type="ECO:0000256" key="2">
    <source>
        <dbReference type="ARBA" id="ARBA00022692"/>
    </source>
</evidence>
<feature type="transmembrane region" description="Helical" evidence="5">
    <location>
        <begin position="225"/>
        <end position="249"/>
    </location>
</feature>
<keyword evidence="3 5" id="KW-1133">Transmembrane helix</keyword>
<dbReference type="SUPFAM" id="SSF81321">
    <property type="entry name" value="Family A G protein-coupled receptor-like"/>
    <property type="match status" value="1"/>
</dbReference>
<feature type="transmembrane region" description="Helical" evidence="5">
    <location>
        <begin position="95"/>
        <end position="117"/>
    </location>
</feature>
<comment type="caution">
    <text evidence="7">The sequence shown here is derived from an EMBL/GenBank/DDBJ whole genome shotgun (WGS) entry which is preliminary data.</text>
</comment>
<dbReference type="Pfam" id="PF10320">
    <property type="entry name" value="7TM_GPCR_Srsx"/>
    <property type="match status" value="1"/>
</dbReference>
<evidence type="ECO:0000313" key="7">
    <source>
        <dbReference type="EMBL" id="KAL3086145.1"/>
    </source>
</evidence>
<dbReference type="Gene3D" id="1.20.1070.10">
    <property type="entry name" value="Rhodopsin 7-helix transmembrane proteins"/>
    <property type="match status" value="1"/>
</dbReference>
<dbReference type="PROSITE" id="PS50262">
    <property type="entry name" value="G_PROTEIN_RECEP_F1_2"/>
    <property type="match status" value="1"/>
</dbReference>
<dbReference type="AlphaFoldDB" id="A0ABD2J645"/>
<dbReference type="InterPro" id="IPR017452">
    <property type="entry name" value="GPCR_Rhodpsn_7TM"/>
</dbReference>
<feature type="transmembrane region" description="Helical" evidence="5">
    <location>
        <begin position="59"/>
        <end position="83"/>
    </location>
</feature>
<dbReference type="PANTHER" id="PTHR23360">
    <property type="entry name" value="G-PROTEIN COUPLED RECEPTORS FAMILY 1 PROFILE DOMAIN-CONTAINING PROTEIN-RELATED"/>
    <property type="match status" value="1"/>
</dbReference>
<protein>
    <recommendedName>
        <fullName evidence="6">G-protein coupled receptors family 1 profile domain-containing protein</fullName>
    </recommendedName>
</protein>
<dbReference type="SMART" id="SM01381">
    <property type="entry name" value="7TM_GPCR_Srsx"/>
    <property type="match status" value="1"/>
</dbReference>
<feature type="domain" description="G-protein coupled receptors family 1 profile" evidence="6">
    <location>
        <begin position="39"/>
        <end position="276"/>
    </location>
</feature>
<keyword evidence="2 5" id="KW-0812">Transmembrane</keyword>
<feature type="transmembrane region" description="Helical" evidence="5">
    <location>
        <begin position="20"/>
        <end position="47"/>
    </location>
</feature>
<name>A0ABD2J645_HETSC</name>
<evidence type="ECO:0000259" key="6">
    <source>
        <dbReference type="PROSITE" id="PS50262"/>
    </source>
</evidence>